<keyword evidence="9" id="KW-1185">Reference proteome</keyword>
<dbReference type="PANTHER" id="PTHR21547:SF0">
    <property type="entry name" value="CLUSTERIN-ASSOCIATED PROTEIN 1"/>
    <property type="match status" value="1"/>
</dbReference>
<dbReference type="InterPro" id="IPR019366">
    <property type="entry name" value="Clusterin-associated_protein-1"/>
</dbReference>
<dbReference type="Ensembl" id="ENSHCOT00000015278.1">
    <property type="protein sequence ID" value="ENSHCOP00000009213.1"/>
    <property type="gene ID" value="ENSHCOG00000011685.1"/>
</dbReference>
<dbReference type="Pfam" id="PF10234">
    <property type="entry name" value="Cluap1"/>
    <property type="match status" value="1"/>
</dbReference>
<dbReference type="STRING" id="109280.ENSHCOP00000009213"/>
<accession>A0A3Q2XW07</accession>
<organism evidence="8 9">
    <name type="scientific">Hippocampus comes</name>
    <name type="common">Tiger tail seahorse</name>
    <dbReference type="NCBI Taxonomy" id="109280"/>
    <lineage>
        <taxon>Eukaryota</taxon>
        <taxon>Metazoa</taxon>
        <taxon>Chordata</taxon>
        <taxon>Craniata</taxon>
        <taxon>Vertebrata</taxon>
        <taxon>Euteleostomi</taxon>
        <taxon>Actinopterygii</taxon>
        <taxon>Neopterygii</taxon>
        <taxon>Teleostei</taxon>
        <taxon>Neoteleostei</taxon>
        <taxon>Acanthomorphata</taxon>
        <taxon>Syngnathiaria</taxon>
        <taxon>Syngnathiformes</taxon>
        <taxon>Syngnathoidei</taxon>
        <taxon>Syngnathidae</taxon>
        <taxon>Hippocampus</taxon>
    </lineage>
</organism>
<dbReference type="GO" id="GO:0030992">
    <property type="term" value="C:intraciliary transport particle B"/>
    <property type="evidence" value="ECO:0007669"/>
    <property type="project" value="TreeGrafter"/>
</dbReference>
<keyword evidence="5" id="KW-0969">Cilium</keyword>
<evidence type="ECO:0000256" key="3">
    <source>
        <dbReference type="ARBA" id="ARBA00022794"/>
    </source>
</evidence>
<comment type="similarity">
    <text evidence="2">Belongs to the CLUAP1 family.</text>
</comment>
<evidence type="ECO:0000256" key="5">
    <source>
        <dbReference type="ARBA" id="ARBA00023069"/>
    </source>
</evidence>
<dbReference type="AlphaFoldDB" id="A0A3Q2XW07"/>
<dbReference type="GO" id="GO:0060271">
    <property type="term" value="P:cilium assembly"/>
    <property type="evidence" value="ECO:0007669"/>
    <property type="project" value="TreeGrafter"/>
</dbReference>
<name>A0A3Q2XW07_HIPCM</name>
<feature type="compositionally biased region" description="Basic and acidic residues" evidence="7">
    <location>
        <begin position="411"/>
        <end position="420"/>
    </location>
</feature>
<evidence type="ECO:0000313" key="9">
    <source>
        <dbReference type="Proteomes" id="UP000264820"/>
    </source>
</evidence>
<keyword evidence="6" id="KW-0966">Cell projection</keyword>
<dbReference type="Proteomes" id="UP000264820">
    <property type="component" value="Unplaced"/>
</dbReference>
<dbReference type="PANTHER" id="PTHR21547">
    <property type="entry name" value="CLUSTERIN ASSOCIATED PROTEIN 1"/>
    <property type="match status" value="1"/>
</dbReference>
<sequence length="420" mass="49023">MSFRDLQNFTEMMRALGFPRLISVENFRTPNFTLVAEILIWLAKCYEPQMEIVSDMNTESDRVFLIKTVAQFMATKAHIKMNTKRLYQADGYAVKEMLKITSVLYNAMKTKQMALEDRMEEENSKFKFELGTRISDLKAARQLASEATSKGASLYDLLGKEADLRKLRTAAIARPLEISETEKALRHAIKEVLENVEKTKVMMRNVVSDVASLDAKKEKKHWQLEMNQRRLQTLQSVRPLFMDEYEKIEEKLEEQYKLQVENFANFYYLEWQQEKQIRQEKMFEVCERKDVFIDLFIFLNSDYGTISFLHIQRRVLFTCFSFFFFCKFLFSHPQEENNRKRIMQQLKENYGDGMSSSETNTASKHVVCNVTFQSEESELDEDEDEGLGSDGFLGGPEARAPCASRGGSKRHLLDKSDDDF</sequence>
<reference evidence="8" key="1">
    <citation type="submission" date="2025-08" db="UniProtKB">
        <authorList>
            <consortium name="Ensembl"/>
        </authorList>
    </citation>
    <scope>IDENTIFICATION</scope>
</reference>
<feature type="region of interest" description="Disordered" evidence="7">
    <location>
        <begin position="374"/>
        <end position="420"/>
    </location>
</feature>
<dbReference type="GO" id="GO:0005815">
    <property type="term" value="C:microtubule organizing center"/>
    <property type="evidence" value="ECO:0007669"/>
    <property type="project" value="TreeGrafter"/>
</dbReference>
<keyword evidence="3" id="KW-0970">Cilium biogenesis/degradation</keyword>
<proteinExistence type="inferred from homology"/>
<keyword evidence="4" id="KW-0175">Coiled coil</keyword>
<evidence type="ECO:0000256" key="6">
    <source>
        <dbReference type="ARBA" id="ARBA00023273"/>
    </source>
</evidence>
<reference evidence="8" key="2">
    <citation type="submission" date="2025-09" db="UniProtKB">
        <authorList>
            <consortium name="Ensembl"/>
        </authorList>
    </citation>
    <scope>IDENTIFICATION</scope>
</reference>
<evidence type="ECO:0000313" key="8">
    <source>
        <dbReference type="Ensembl" id="ENSHCOP00000009213.1"/>
    </source>
</evidence>
<feature type="compositionally biased region" description="Acidic residues" evidence="7">
    <location>
        <begin position="375"/>
        <end position="387"/>
    </location>
</feature>
<evidence type="ECO:0000256" key="1">
    <source>
        <dbReference type="ARBA" id="ARBA00004138"/>
    </source>
</evidence>
<dbReference type="GeneTree" id="ENSGT00390000008957"/>
<evidence type="ECO:0000256" key="2">
    <source>
        <dbReference type="ARBA" id="ARBA00008340"/>
    </source>
</evidence>
<comment type="subcellular location">
    <subcellularLocation>
        <location evidence="1">Cell projection</location>
        <location evidence="1">Cilium</location>
    </subcellularLocation>
</comment>
<dbReference type="GO" id="GO:0005929">
    <property type="term" value="C:cilium"/>
    <property type="evidence" value="ECO:0007669"/>
    <property type="project" value="UniProtKB-SubCell"/>
</dbReference>
<evidence type="ECO:0000256" key="7">
    <source>
        <dbReference type="SAM" id="MobiDB-lite"/>
    </source>
</evidence>
<evidence type="ECO:0000256" key="4">
    <source>
        <dbReference type="ARBA" id="ARBA00023054"/>
    </source>
</evidence>
<protein>
    <submittedName>
        <fullName evidence="8">Clusterin associated protein 1</fullName>
    </submittedName>
</protein>